<evidence type="ECO:0000259" key="3">
    <source>
        <dbReference type="Pfam" id="PF00685"/>
    </source>
</evidence>
<dbReference type="EMBL" id="JARQZJ010000068">
    <property type="protein sequence ID" value="KAK9881257.1"/>
    <property type="molecule type" value="Genomic_DNA"/>
</dbReference>
<keyword evidence="2" id="KW-0808">Transferase</keyword>
<evidence type="ECO:0000256" key="1">
    <source>
        <dbReference type="ARBA" id="ARBA00005771"/>
    </source>
</evidence>
<evidence type="ECO:0000313" key="5">
    <source>
        <dbReference type="Proteomes" id="UP001431783"/>
    </source>
</evidence>
<gene>
    <name evidence="4" type="ORF">WA026_015380</name>
</gene>
<evidence type="ECO:0000313" key="4">
    <source>
        <dbReference type="EMBL" id="KAK9881257.1"/>
    </source>
</evidence>
<dbReference type="SUPFAM" id="SSF52540">
    <property type="entry name" value="P-loop containing nucleoside triphosphate hydrolases"/>
    <property type="match status" value="1"/>
</dbReference>
<dbReference type="Gene3D" id="3.40.50.300">
    <property type="entry name" value="P-loop containing nucleotide triphosphate hydrolases"/>
    <property type="match status" value="1"/>
</dbReference>
<reference evidence="4 5" key="1">
    <citation type="submission" date="2023-03" db="EMBL/GenBank/DDBJ databases">
        <title>Genome insight into feeding habits of ladybird beetles.</title>
        <authorList>
            <person name="Li H.-S."/>
            <person name="Huang Y.-H."/>
            <person name="Pang H."/>
        </authorList>
    </citation>
    <scope>NUCLEOTIDE SEQUENCE [LARGE SCALE GENOMIC DNA]</scope>
    <source>
        <strain evidence="4">SYSU_2023b</strain>
        <tissue evidence="4">Whole body</tissue>
    </source>
</reference>
<comment type="similarity">
    <text evidence="1">Belongs to the sulfotransferase 1 family.</text>
</comment>
<dbReference type="Proteomes" id="UP001431783">
    <property type="component" value="Unassembled WGS sequence"/>
</dbReference>
<feature type="domain" description="Sulfotransferase" evidence="3">
    <location>
        <begin position="69"/>
        <end position="338"/>
    </location>
</feature>
<sequence>MKVNVRTRREMENCKFPVIEKVDEKLNAELLEYFKGETDSYVQVGPKKWFLPVKYKKLAESYKNFQVRPSDVWITGLPRTGTTVTQELVWLLCHNLNYKAAEEDLDERVRYFELDLVFNDKTTEKRIKDFPDDPEHARLTECMRNTLKYLQEDKKRRVMKTHLPFELLPDDILVRGCKVIYVCRHPKDVAVSYHLYERGSWHLNFTGDFQKYWDFFKNGNCTFGPYFEHVKQGYDKKHLNNVLFVYYEDLRKDLKGYIKKISDFLERPVTEKELDKLEQHLRFENFKENPAVSKNLRDADNNEVAFVRKGKVGGWKDYFTVKMNEEADAWIEENMNGMDMRWSQ</sequence>
<dbReference type="AlphaFoldDB" id="A0AAW1UL53"/>
<dbReference type="PANTHER" id="PTHR11783">
    <property type="entry name" value="SULFOTRANSFERASE SULT"/>
    <property type="match status" value="1"/>
</dbReference>
<dbReference type="InterPro" id="IPR027417">
    <property type="entry name" value="P-loop_NTPase"/>
</dbReference>
<name>A0AAW1UL53_9CUCU</name>
<protein>
    <recommendedName>
        <fullName evidence="3">Sulfotransferase domain-containing protein</fullName>
    </recommendedName>
</protein>
<comment type="caution">
    <text evidence="4">The sequence shown here is derived from an EMBL/GenBank/DDBJ whole genome shotgun (WGS) entry which is preliminary data.</text>
</comment>
<accession>A0AAW1UL53</accession>
<keyword evidence="5" id="KW-1185">Reference proteome</keyword>
<dbReference type="Pfam" id="PF00685">
    <property type="entry name" value="Sulfotransfer_1"/>
    <property type="match status" value="1"/>
</dbReference>
<dbReference type="GO" id="GO:0008146">
    <property type="term" value="F:sulfotransferase activity"/>
    <property type="evidence" value="ECO:0007669"/>
    <property type="project" value="InterPro"/>
</dbReference>
<dbReference type="InterPro" id="IPR000863">
    <property type="entry name" value="Sulfotransferase_dom"/>
</dbReference>
<proteinExistence type="inferred from homology"/>
<evidence type="ECO:0000256" key="2">
    <source>
        <dbReference type="ARBA" id="ARBA00022679"/>
    </source>
</evidence>
<organism evidence="4 5">
    <name type="scientific">Henosepilachna vigintioctopunctata</name>
    <dbReference type="NCBI Taxonomy" id="420089"/>
    <lineage>
        <taxon>Eukaryota</taxon>
        <taxon>Metazoa</taxon>
        <taxon>Ecdysozoa</taxon>
        <taxon>Arthropoda</taxon>
        <taxon>Hexapoda</taxon>
        <taxon>Insecta</taxon>
        <taxon>Pterygota</taxon>
        <taxon>Neoptera</taxon>
        <taxon>Endopterygota</taxon>
        <taxon>Coleoptera</taxon>
        <taxon>Polyphaga</taxon>
        <taxon>Cucujiformia</taxon>
        <taxon>Coccinelloidea</taxon>
        <taxon>Coccinellidae</taxon>
        <taxon>Epilachninae</taxon>
        <taxon>Epilachnini</taxon>
        <taxon>Henosepilachna</taxon>
    </lineage>
</organism>